<dbReference type="InterPro" id="IPR050834">
    <property type="entry name" value="Glycosyltransf_2"/>
</dbReference>
<evidence type="ECO:0000259" key="3">
    <source>
        <dbReference type="Pfam" id="PF00535"/>
    </source>
</evidence>
<sequence length="836" mass="92976">MSDDWSLADSATLEHLILIPRGGLGNRIRAIGAARRLCSLSDAKLTVVWDFGNYEALFAAGPEVEVLDRLPANADSLRRINVPMWSEGGTRNNRRVPLREDHTLIVQSLFWFCAAEEPLVGEDEALREWLPQPAQAIQDTVTEITSAHFTRTVGMHIRQGDNNRRLVVTPIEDFVREAERVIAEDHTIFLATDSAETEQLMRSRFADHIIVFPKNWEMPFRWPRLAPGGGGTELLAAGEELVPDFVDMQLLAACEYVIGSTISSYSRLAARYNGSPRCLLLPAPPMHPVWGRGLEPERKWRDRAKAAGDPGAERDGQPRIRRNDHSILSAPELGQWEPRLTVSVVIPAYGRQDKLDLTLASLAAQTYPSHLMQVIVVDDGSDPPLRLPEIAPENTTLIPSAPGGWGAGHALNTGVQAADGEVIHRLDADMLLHRDHVEASMRWHHLADYLVVIGYKRFVDYGADPHSPHDVHNAVAAGDADKLFDLDQTHPSWIETVIDATDGLRSADAGAYRVGTGQTISFTHRLWDACGGADTELIRGQDVEFSFRAAQAGAVFVPDPQARAFHLGLSEMLTRTAEGTRFREPYLGNRVPWRRRWRQETGRQWMVPYVDVVVEVGTASYEEARATVVGALASDIPDVRVTLVGRWSELTDERRPPLDDHLLDLRLLHESFVHDARVRLQDSVPPTSAPVPFRFHCSPGWVLNADALRRLVELADSQCDGIVSLAPPRGSGASIGRLERTAAIARARWLAKDGEDLDDIVATAFGTHWIDGTQWALTPAADKPKPASVTALHDQIRTLKTEAARWEKEATRLKRKLQEPLSKKLLEAARRRITRR</sequence>
<keyword evidence="1" id="KW-0175">Coiled coil</keyword>
<dbReference type="Gene3D" id="3.90.550.10">
    <property type="entry name" value="Spore Coat Polysaccharide Biosynthesis Protein SpsA, Chain A"/>
    <property type="match status" value="1"/>
</dbReference>
<dbReference type="InterPro" id="IPR001173">
    <property type="entry name" value="Glyco_trans_2-like"/>
</dbReference>
<dbReference type="SUPFAM" id="SSF53448">
    <property type="entry name" value="Nucleotide-diphospho-sugar transferases"/>
    <property type="match status" value="1"/>
</dbReference>
<dbReference type="RefSeq" id="WP_192749001.1">
    <property type="nucleotide sequence ID" value="NZ_BAABJL010000169.1"/>
</dbReference>
<feature type="coiled-coil region" evidence="1">
    <location>
        <begin position="789"/>
        <end position="816"/>
    </location>
</feature>
<feature type="region of interest" description="Disordered" evidence="2">
    <location>
        <begin position="303"/>
        <end position="323"/>
    </location>
</feature>
<name>A0A927R6I6_9ACTN</name>
<proteinExistence type="predicted"/>
<organism evidence="4 5">
    <name type="scientific">Actinopolymorpha pittospori</name>
    <dbReference type="NCBI Taxonomy" id="648752"/>
    <lineage>
        <taxon>Bacteria</taxon>
        <taxon>Bacillati</taxon>
        <taxon>Actinomycetota</taxon>
        <taxon>Actinomycetes</taxon>
        <taxon>Propionibacteriales</taxon>
        <taxon>Actinopolymorphaceae</taxon>
        <taxon>Actinopolymorpha</taxon>
    </lineage>
</organism>
<protein>
    <submittedName>
        <fullName evidence="4">GT2 family glycosyltransferase</fullName>
    </submittedName>
</protein>
<dbReference type="Gene3D" id="3.40.50.11350">
    <property type="match status" value="1"/>
</dbReference>
<dbReference type="Proteomes" id="UP000638648">
    <property type="component" value="Unassembled WGS sequence"/>
</dbReference>
<evidence type="ECO:0000313" key="5">
    <source>
        <dbReference type="Proteomes" id="UP000638648"/>
    </source>
</evidence>
<dbReference type="Pfam" id="PF00535">
    <property type="entry name" value="Glycos_transf_2"/>
    <property type="match status" value="1"/>
</dbReference>
<dbReference type="AlphaFoldDB" id="A0A927R6I6"/>
<evidence type="ECO:0000256" key="2">
    <source>
        <dbReference type="SAM" id="MobiDB-lite"/>
    </source>
</evidence>
<comment type="caution">
    <text evidence="4">The sequence shown here is derived from an EMBL/GenBank/DDBJ whole genome shotgun (WGS) entry which is preliminary data.</text>
</comment>
<dbReference type="CDD" id="cd00761">
    <property type="entry name" value="Glyco_tranf_GTA_type"/>
    <property type="match status" value="1"/>
</dbReference>
<dbReference type="PANTHER" id="PTHR43685:SF3">
    <property type="entry name" value="SLR2126 PROTEIN"/>
    <property type="match status" value="1"/>
</dbReference>
<keyword evidence="5" id="KW-1185">Reference proteome</keyword>
<feature type="domain" description="Glycosyltransferase 2-like" evidence="3">
    <location>
        <begin position="343"/>
        <end position="457"/>
    </location>
</feature>
<gene>
    <name evidence="4" type="ORF">HEB94_001320</name>
</gene>
<dbReference type="EMBL" id="JADBEM010000001">
    <property type="protein sequence ID" value="MBE1604472.1"/>
    <property type="molecule type" value="Genomic_DNA"/>
</dbReference>
<evidence type="ECO:0000256" key="1">
    <source>
        <dbReference type="SAM" id="Coils"/>
    </source>
</evidence>
<accession>A0A927R6I6</accession>
<dbReference type="InterPro" id="IPR029044">
    <property type="entry name" value="Nucleotide-diphossugar_trans"/>
</dbReference>
<reference evidence="4" key="1">
    <citation type="submission" date="2020-10" db="EMBL/GenBank/DDBJ databases">
        <title>Sequencing the genomes of 1000 actinobacteria strains.</title>
        <authorList>
            <person name="Klenk H.-P."/>
        </authorList>
    </citation>
    <scope>NUCLEOTIDE SEQUENCE</scope>
    <source>
        <strain evidence="4">DSM 45354</strain>
    </source>
</reference>
<evidence type="ECO:0000313" key="4">
    <source>
        <dbReference type="EMBL" id="MBE1604472.1"/>
    </source>
</evidence>
<dbReference type="PANTHER" id="PTHR43685">
    <property type="entry name" value="GLYCOSYLTRANSFERASE"/>
    <property type="match status" value="1"/>
</dbReference>